<feature type="region of interest" description="Disordered" evidence="1">
    <location>
        <begin position="1"/>
        <end position="28"/>
    </location>
</feature>
<protein>
    <submittedName>
        <fullName evidence="2">Uncharacterized protein</fullName>
    </submittedName>
</protein>
<proteinExistence type="predicted"/>
<keyword evidence="3" id="KW-1185">Reference proteome</keyword>
<evidence type="ECO:0000313" key="3">
    <source>
        <dbReference type="Proteomes" id="UP000886595"/>
    </source>
</evidence>
<reference evidence="2 3" key="1">
    <citation type="submission" date="2020-02" db="EMBL/GenBank/DDBJ databases">
        <authorList>
            <person name="Ma Q."/>
            <person name="Huang Y."/>
            <person name="Song X."/>
            <person name="Pei D."/>
        </authorList>
    </citation>
    <scope>NUCLEOTIDE SEQUENCE [LARGE SCALE GENOMIC DNA]</scope>
    <source>
        <strain evidence="2">Sxm20200214</strain>
        <tissue evidence="2">Leaf</tissue>
    </source>
</reference>
<accession>A0A8X7QFD2</accession>
<gene>
    <name evidence="2" type="ORF">Bca52824_074157</name>
</gene>
<dbReference type="Proteomes" id="UP000886595">
    <property type="component" value="Unassembled WGS sequence"/>
</dbReference>
<evidence type="ECO:0000256" key="1">
    <source>
        <dbReference type="SAM" id="MobiDB-lite"/>
    </source>
</evidence>
<feature type="region of interest" description="Disordered" evidence="1">
    <location>
        <begin position="196"/>
        <end position="246"/>
    </location>
</feature>
<name>A0A8X7QFD2_BRACI</name>
<organism evidence="2 3">
    <name type="scientific">Brassica carinata</name>
    <name type="common">Ethiopian mustard</name>
    <name type="synonym">Abyssinian cabbage</name>
    <dbReference type="NCBI Taxonomy" id="52824"/>
    <lineage>
        <taxon>Eukaryota</taxon>
        <taxon>Viridiplantae</taxon>
        <taxon>Streptophyta</taxon>
        <taxon>Embryophyta</taxon>
        <taxon>Tracheophyta</taxon>
        <taxon>Spermatophyta</taxon>
        <taxon>Magnoliopsida</taxon>
        <taxon>eudicotyledons</taxon>
        <taxon>Gunneridae</taxon>
        <taxon>Pentapetalae</taxon>
        <taxon>rosids</taxon>
        <taxon>malvids</taxon>
        <taxon>Brassicales</taxon>
        <taxon>Brassicaceae</taxon>
        <taxon>Brassiceae</taxon>
        <taxon>Brassica</taxon>
    </lineage>
</organism>
<sequence length="246" mass="28200">MGLDYSYSQPSESEDYGGNDSSHTEDREVEDLIRRDQAELNYNYAATVQYPPQPEVEFGFPQTCYCSCRPKLATSRTYHNMTDPYYKEMKHHKREYDWVSNCVYANYKIPTKCICGGAITMEADDRGRNYYVCKDFKPGQKDRRKIQTILLQFAYSRLTHRAAVDPVGQGGLKEEIRDGLETEEFATLEALFEDAEEVGEGLKETPPSIPGKRRRTSPDHRSSKRARRAEKKGDPEDEGYGYPGEG</sequence>
<evidence type="ECO:0000313" key="2">
    <source>
        <dbReference type="EMBL" id="KAG2267078.1"/>
    </source>
</evidence>
<dbReference type="AlphaFoldDB" id="A0A8X7QFD2"/>
<feature type="compositionally biased region" description="Polar residues" evidence="1">
    <location>
        <begin position="1"/>
        <end position="11"/>
    </location>
</feature>
<dbReference type="EMBL" id="JAAMPC010000014">
    <property type="protein sequence ID" value="KAG2267078.1"/>
    <property type="molecule type" value="Genomic_DNA"/>
</dbReference>
<comment type="caution">
    <text evidence="2">The sequence shown here is derived from an EMBL/GenBank/DDBJ whole genome shotgun (WGS) entry which is preliminary data.</text>
</comment>